<feature type="compositionally biased region" description="Polar residues" evidence="1">
    <location>
        <begin position="440"/>
        <end position="453"/>
    </location>
</feature>
<sequence length="665" mass="75002">MAEPTPTSTSKGPPQLEEGEIGEADKDSQSVKPANKTYSIHDNPLINDQPENEPRVYASAKARKVMARAQRLALIARQSKEPRQPDSHNAHEGRARSEPREFNRPNQPRRRHSGRRRGDNLPLHRRTRARTDFPAGADENRNENFDQPSNHAFTDYSKRERERHHHVPPHLDHPNDQQANDTNMPYNQPDHHYDPPVHHYDHALNHRYDHPEAYHEQPPQSQYPAQSSSQPPPPPTPHHHHLHPPKLVPNYPPSHYLSYPPPPPPPLPPPPTQASSFPLQSIPEHEAISHPPFPQQAHIPAPPPEAYFPPQAHHEPPVSQHVISSNDVHAENQSSHSEYDSQQQHHVTYQLSSEQQMSREHYPHHHPRPMVENQLVPNYPVPPTYDEFQHPPQSSPTLHGFHPRPPSRSEASNPEIHGANQPPYYQGDPEQQRQHVFETASEQLPQAYSSGPTHPQPFGRARLVPNYPAPADQREFRHPPPFSPSAPGSEALQPPPLPIPRPPSAPLLDRQRYPAHHHYNPDSRQLRGASEAAPSKAGAFPVDAYHHRSQPQGAPPRPDQPAPVTPRHPEQARFPPRTSGNIDRRPTDMDNGGEEQWASKEEEYQSKLKEANALMAEVISMGITVEFLRSIGISERLVRGAYPATYAELEAGGSGSHLAHNNGEK</sequence>
<gene>
    <name evidence="2" type="ORF">VP01_3047g3</name>
</gene>
<feature type="compositionally biased region" description="Polar residues" evidence="1">
    <location>
        <begin position="321"/>
        <end position="356"/>
    </location>
</feature>
<feature type="region of interest" description="Disordered" evidence="1">
    <location>
        <begin position="1"/>
        <end position="603"/>
    </location>
</feature>
<dbReference type="Proteomes" id="UP000037035">
    <property type="component" value="Unassembled WGS sequence"/>
</dbReference>
<protein>
    <submittedName>
        <fullName evidence="2">Uncharacterized protein</fullName>
    </submittedName>
</protein>
<name>A0A0L6V005_9BASI</name>
<dbReference type="OrthoDB" id="10020110at2759"/>
<dbReference type="VEuPathDB" id="FungiDB:VP01_3047g3"/>
<dbReference type="EMBL" id="LAVV01007999">
    <property type="protein sequence ID" value="KNZ54084.1"/>
    <property type="molecule type" value="Genomic_DNA"/>
</dbReference>
<feature type="compositionally biased region" description="Pro residues" evidence="1">
    <location>
        <begin position="553"/>
        <end position="566"/>
    </location>
</feature>
<comment type="caution">
    <text evidence="2">The sequence shown here is derived from an EMBL/GenBank/DDBJ whole genome shotgun (WGS) entry which is preliminary data.</text>
</comment>
<feature type="compositionally biased region" description="Pro residues" evidence="1">
    <location>
        <begin position="493"/>
        <end position="505"/>
    </location>
</feature>
<proteinExistence type="predicted"/>
<evidence type="ECO:0000256" key="1">
    <source>
        <dbReference type="SAM" id="MobiDB-lite"/>
    </source>
</evidence>
<feature type="compositionally biased region" description="Basic and acidic residues" evidence="1">
    <location>
        <begin position="78"/>
        <end position="103"/>
    </location>
</feature>
<reference evidence="2 3" key="1">
    <citation type="submission" date="2015-08" db="EMBL/GenBank/DDBJ databases">
        <title>Next Generation Sequencing and Analysis of the Genome of Puccinia sorghi L Schw, the Causal Agent of Maize Common Rust.</title>
        <authorList>
            <person name="Rochi L."/>
            <person name="Burguener G."/>
            <person name="Darino M."/>
            <person name="Turjanski A."/>
            <person name="Kreff E."/>
            <person name="Dieguez M.J."/>
            <person name="Sacco F."/>
        </authorList>
    </citation>
    <scope>NUCLEOTIDE SEQUENCE [LARGE SCALE GENOMIC DNA]</scope>
    <source>
        <strain evidence="2 3">RO10H11247</strain>
    </source>
</reference>
<feature type="compositionally biased region" description="Pro residues" evidence="1">
    <location>
        <begin position="259"/>
        <end position="272"/>
    </location>
</feature>
<evidence type="ECO:0000313" key="3">
    <source>
        <dbReference type="Proteomes" id="UP000037035"/>
    </source>
</evidence>
<feature type="compositionally biased region" description="Basic and acidic residues" evidence="1">
    <location>
        <begin position="189"/>
        <end position="215"/>
    </location>
</feature>
<dbReference type="STRING" id="27349.A0A0L6V005"/>
<keyword evidence="3" id="KW-1185">Reference proteome</keyword>
<dbReference type="AlphaFoldDB" id="A0A0L6V005"/>
<accession>A0A0L6V005</accession>
<evidence type="ECO:0000313" key="2">
    <source>
        <dbReference type="EMBL" id="KNZ54084.1"/>
    </source>
</evidence>
<feature type="compositionally biased region" description="Polar residues" evidence="1">
    <location>
        <begin position="1"/>
        <end position="12"/>
    </location>
</feature>
<feature type="compositionally biased region" description="Low complexity" evidence="1">
    <location>
        <begin position="67"/>
        <end position="77"/>
    </location>
</feature>
<feature type="compositionally biased region" description="Polar residues" evidence="1">
    <location>
        <begin position="30"/>
        <end position="40"/>
    </location>
</feature>
<organism evidence="2 3">
    <name type="scientific">Puccinia sorghi</name>
    <dbReference type="NCBI Taxonomy" id="27349"/>
    <lineage>
        <taxon>Eukaryota</taxon>
        <taxon>Fungi</taxon>
        <taxon>Dikarya</taxon>
        <taxon>Basidiomycota</taxon>
        <taxon>Pucciniomycotina</taxon>
        <taxon>Pucciniomycetes</taxon>
        <taxon>Pucciniales</taxon>
        <taxon>Pucciniaceae</taxon>
        <taxon>Puccinia</taxon>
    </lineage>
</organism>
<feature type="compositionally biased region" description="Polar residues" evidence="1">
    <location>
        <begin position="176"/>
        <end position="186"/>
    </location>
</feature>
<feature type="compositionally biased region" description="Low complexity" evidence="1">
    <location>
        <begin position="217"/>
        <end position="229"/>
    </location>
</feature>